<dbReference type="HOGENOM" id="CLU_2119853_0_0_11"/>
<protein>
    <submittedName>
        <fullName evidence="1">Uncharacterized protein</fullName>
    </submittedName>
</protein>
<evidence type="ECO:0000313" key="2">
    <source>
        <dbReference type="Proteomes" id="UP000008703"/>
    </source>
</evidence>
<sequence length="114" mass="12076">MPVLPAPAPEPAPAAAGDVFADAWRTTPPVQASELPPVHAPAADPDDALVGLRKAHQDHLPKITLAALRYARANDPDFPDPVDKRGAELLYRAGDLKTWACNRPRAASGTTVLD</sequence>
<dbReference type="EMBL" id="CP002995">
    <property type="protein sequence ID" value="AEM88744.1"/>
    <property type="molecule type" value="Genomic_DNA"/>
</dbReference>
<keyword evidence="2" id="KW-1185">Reference proteome</keyword>
<dbReference type="RefSeq" id="WP_014043679.1">
    <property type="nucleotide sequence ID" value="NC_015951.1"/>
</dbReference>
<dbReference type="Proteomes" id="UP000008703">
    <property type="component" value="Plasmid pSTRVI01"/>
</dbReference>
<geneLocation type="plasmid" evidence="1 2">
    <name>pSTRVI01</name>
</geneLocation>
<reference evidence="1" key="1">
    <citation type="submission" date="2011-08" db="EMBL/GenBank/DDBJ databases">
        <title>Complete sequence of plasmid 1 of Streptomyces violaceusniger Tu 4113.</title>
        <authorList>
            <consortium name="US DOE Joint Genome Institute"/>
            <person name="Lucas S."/>
            <person name="Han J."/>
            <person name="Lapidus A."/>
            <person name="Cheng J.-F."/>
            <person name="Goodwin L."/>
            <person name="Pitluck S."/>
            <person name="Peters L."/>
            <person name="Ivanova N."/>
            <person name="Daligault H."/>
            <person name="Detter J.C."/>
            <person name="Han C."/>
            <person name="Tapia R."/>
            <person name="Land M."/>
            <person name="Hauser L."/>
            <person name="Kyrpides N."/>
            <person name="Ivanova N."/>
            <person name="Pagani I."/>
            <person name="Hagen A."/>
            <person name="Katz L."/>
            <person name="Fiedler H.-P."/>
            <person name="Keasling J."/>
            <person name="Fortman J."/>
            <person name="Woyke T."/>
        </authorList>
    </citation>
    <scope>NUCLEOTIDE SEQUENCE [LARGE SCALE GENOMIC DNA]</scope>
    <source>
        <strain evidence="1">Tu 4113</strain>
        <plasmid evidence="1">pSTRVI01</plasmid>
    </source>
</reference>
<proteinExistence type="predicted"/>
<accession>G2PH98</accession>
<dbReference type="KEGG" id="svl:Strvi_9493"/>
<organism evidence="1 2">
    <name type="scientific">Streptomyces violaceusniger (strain Tu 4113)</name>
    <dbReference type="NCBI Taxonomy" id="653045"/>
    <lineage>
        <taxon>Bacteria</taxon>
        <taxon>Bacillati</taxon>
        <taxon>Actinomycetota</taxon>
        <taxon>Actinomycetes</taxon>
        <taxon>Kitasatosporales</taxon>
        <taxon>Streptomycetaceae</taxon>
        <taxon>Streptomyces</taxon>
        <taxon>Streptomyces violaceusniger group</taxon>
    </lineage>
</organism>
<keyword evidence="1" id="KW-0614">Plasmid</keyword>
<gene>
    <name evidence="1" type="ORF">Strvi_9493</name>
</gene>
<dbReference type="AlphaFoldDB" id="G2PH98"/>
<evidence type="ECO:0000313" key="1">
    <source>
        <dbReference type="EMBL" id="AEM88744.1"/>
    </source>
</evidence>
<name>G2PH98_STRV4</name>